<reference evidence="2" key="1">
    <citation type="submission" date="2020-10" db="EMBL/GenBank/DDBJ databases">
        <title>Sequencing the genomes of 1000 actinobacteria strains.</title>
        <authorList>
            <person name="Klenk H.-P."/>
        </authorList>
    </citation>
    <scope>NUCLEOTIDE SEQUENCE</scope>
    <source>
        <strain evidence="2">DSM 45354</strain>
    </source>
</reference>
<feature type="transmembrane region" description="Helical" evidence="1">
    <location>
        <begin position="182"/>
        <end position="203"/>
    </location>
</feature>
<dbReference type="RefSeq" id="WP_192749598.1">
    <property type="nucleotide sequence ID" value="NZ_BAABJL010000133.1"/>
</dbReference>
<evidence type="ECO:0000256" key="1">
    <source>
        <dbReference type="SAM" id="Phobius"/>
    </source>
</evidence>
<organism evidence="2 3">
    <name type="scientific">Actinopolymorpha pittospori</name>
    <dbReference type="NCBI Taxonomy" id="648752"/>
    <lineage>
        <taxon>Bacteria</taxon>
        <taxon>Bacillati</taxon>
        <taxon>Actinomycetota</taxon>
        <taxon>Actinomycetes</taxon>
        <taxon>Propionibacteriales</taxon>
        <taxon>Actinopolymorphaceae</taxon>
        <taxon>Actinopolymorpha</taxon>
    </lineage>
</organism>
<dbReference type="Proteomes" id="UP000638648">
    <property type="component" value="Unassembled WGS sequence"/>
</dbReference>
<evidence type="ECO:0000313" key="3">
    <source>
        <dbReference type="Proteomes" id="UP000638648"/>
    </source>
</evidence>
<keyword evidence="1" id="KW-0812">Transmembrane</keyword>
<feature type="transmembrane region" description="Helical" evidence="1">
    <location>
        <begin position="150"/>
        <end position="170"/>
    </location>
</feature>
<feature type="transmembrane region" description="Helical" evidence="1">
    <location>
        <begin position="12"/>
        <end position="33"/>
    </location>
</feature>
<gene>
    <name evidence="2" type="ORF">HEB94_002072</name>
</gene>
<accession>A0A927R8C7</accession>
<dbReference type="EMBL" id="JADBEM010000001">
    <property type="protein sequence ID" value="MBE1605224.1"/>
    <property type="molecule type" value="Genomic_DNA"/>
</dbReference>
<feature type="transmembrane region" description="Helical" evidence="1">
    <location>
        <begin position="299"/>
        <end position="318"/>
    </location>
</feature>
<comment type="caution">
    <text evidence="2">The sequence shown here is derived from an EMBL/GenBank/DDBJ whole genome shotgun (WGS) entry which is preliminary data.</text>
</comment>
<sequence length="337" mass="33276">MPTVSSGHDGRRLWAATLFAPALVAVVLTMFAWPASRLAPHDLPIGVAGPAAVATGVAQSLTEAAGPDAFDVHRYADEAAAREAIRDREVYGAVVAGPGGVTLLTASAASPLVSGLMTQALTEQAAGADPAMRPRVVDVVPTTADDPRGVVFGSALLPLVMAGLVTGALFGLRTRPGVKQAVAILVSSALAGLVVAGIAQGWLGALGGDWWVNATAAGLTVLAIAAAVAGAVAVVGVAGAGLVAVLLMVVGNPLSGVTSAPELLPRWAGVTGQLLPPGAGGTLLRGTSFFDGAGGGRPLVVLGVWAVVGLTCVLLGALRRHGDPVEPARHTATAAAA</sequence>
<keyword evidence="3" id="KW-1185">Reference proteome</keyword>
<evidence type="ECO:0008006" key="4">
    <source>
        <dbReference type="Google" id="ProtNLM"/>
    </source>
</evidence>
<evidence type="ECO:0000313" key="2">
    <source>
        <dbReference type="EMBL" id="MBE1605224.1"/>
    </source>
</evidence>
<proteinExistence type="predicted"/>
<feature type="transmembrane region" description="Helical" evidence="1">
    <location>
        <begin position="223"/>
        <end position="250"/>
    </location>
</feature>
<keyword evidence="1" id="KW-0472">Membrane</keyword>
<keyword evidence="1" id="KW-1133">Transmembrane helix</keyword>
<dbReference type="AlphaFoldDB" id="A0A927R8C7"/>
<name>A0A927R8C7_9ACTN</name>
<protein>
    <recommendedName>
        <fullName evidence="4">ABC transporter permease</fullName>
    </recommendedName>
</protein>